<name>A0ABY8U664_TETOB</name>
<dbReference type="InterPro" id="IPR029033">
    <property type="entry name" value="His_PPase_superfam"/>
</dbReference>
<evidence type="ECO:0000313" key="2">
    <source>
        <dbReference type="EMBL" id="WIA16963.1"/>
    </source>
</evidence>
<proteinExistence type="inferred from homology"/>
<reference evidence="2 3" key="1">
    <citation type="submission" date="2023-05" db="EMBL/GenBank/DDBJ databases">
        <title>A 100% complete, gapless, phased diploid assembly of the Scenedesmus obliquus UTEX 3031 genome.</title>
        <authorList>
            <person name="Biondi T.C."/>
            <person name="Hanschen E.R."/>
            <person name="Kwon T."/>
            <person name="Eng W."/>
            <person name="Kruse C.P.S."/>
            <person name="Koehler S.I."/>
            <person name="Kunde Y."/>
            <person name="Gleasner C.D."/>
            <person name="You Mak K.T."/>
            <person name="Polle J."/>
            <person name="Hovde B.T."/>
            <person name="Starkenburg S.R."/>
        </authorList>
    </citation>
    <scope>NUCLEOTIDE SEQUENCE [LARGE SCALE GENOMIC DNA]</scope>
    <source>
        <strain evidence="2 3">DOE0152z</strain>
    </source>
</reference>
<dbReference type="EMBL" id="CP126215">
    <property type="protein sequence ID" value="WIA16963.1"/>
    <property type="molecule type" value="Genomic_DNA"/>
</dbReference>
<dbReference type="InterPro" id="IPR001345">
    <property type="entry name" value="PG/BPGM_mutase_AS"/>
</dbReference>
<evidence type="ECO:0000313" key="3">
    <source>
        <dbReference type="Proteomes" id="UP001244341"/>
    </source>
</evidence>
<dbReference type="PROSITE" id="PS00175">
    <property type="entry name" value="PG_MUTASE"/>
    <property type="match status" value="1"/>
</dbReference>
<dbReference type="Gene3D" id="3.40.50.1240">
    <property type="entry name" value="Phosphoglycerate mutase-like"/>
    <property type="match status" value="1"/>
</dbReference>
<gene>
    <name evidence="2" type="ORF">OEZ85_013880</name>
</gene>
<comment type="similarity">
    <text evidence="1">Belongs to the phosphoglycerate mutase family.</text>
</comment>
<dbReference type="PANTHER" id="PTHR48100">
    <property type="entry name" value="BROAD-SPECIFICITY PHOSPHATASE YOR283W-RELATED"/>
    <property type="match status" value="1"/>
</dbReference>
<keyword evidence="3" id="KW-1185">Reference proteome</keyword>
<dbReference type="SUPFAM" id="SSF53254">
    <property type="entry name" value="Phosphoglycerate mutase-like"/>
    <property type="match status" value="1"/>
</dbReference>
<accession>A0ABY8U664</accession>
<evidence type="ECO:0008006" key="4">
    <source>
        <dbReference type="Google" id="ProtNLM"/>
    </source>
</evidence>
<dbReference type="InterPro" id="IPR013078">
    <property type="entry name" value="His_Pase_superF_clade-1"/>
</dbReference>
<dbReference type="Proteomes" id="UP001244341">
    <property type="component" value="Chromosome 8b"/>
</dbReference>
<dbReference type="PANTHER" id="PTHR48100:SF44">
    <property type="entry name" value="PHOSPHATASE C1620.13-RELATED"/>
    <property type="match status" value="1"/>
</dbReference>
<evidence type="ECO:0000256" key="1">
    <source>
        <dbReference type="ARBA" id="ARBA00038362"/>
    </source>
</evidence>
<protein>
    <recommendedName>
        <fullName evidence="4">Phosphoglycerate mutase</fullName>
    </recommendedName>
</protein>
<dbReference type="SMART" id="SM00855">
    <property type="entry name" value="PGAM"/>
    <property type="match status" value="1"/>
</dbReference>
<dbReference type="CDD" id="cd07067">
    <property type="entry name" value="HP_PGM_like"/>
    <property type="match status" value="1"/>
</dbReference>
<sequence>MSANRAQRRESQELQRAQKAAAAMTAKAAELVLVRHGETDWNREHRLQGQQQPGPPLNQLGWKQCELLRGVLQQRFAHFDAVVSSDLLRTVQTAQVLAGAYNLQVQQHPGLRERNLGLLQGLTYAEAPQAQPDAWAALQSSSSSTRIPDGGESLEDLQQRMAGALLDIAAQYPGKRVLLRIFCNNRPRVDLLSSDDV</sequence>
<dbReference type="InterPro" id="IPR050275">
    <property type="entry name" value="PGM_Phosphatase"/>
</dbReference>
<organism evidence="2 3">
    <name type="scientific">Tetradesmus obliquus</name>
    <name type="common">Green alga</name>
    <name type="synonym">Acutodesmus obliquus</name>
    <dbReference type="NCBI Taxonomy" id="3088"/>
    <lineage>
        <taxon>Eukaryota</taxon>
        <taxon>Viridiplantae</taxon>
        <taxon>Chlorophyta</taxon>
        <taxon>core chlorophytes</taxon>
        <taxon>Chlorophyceae</taxon>
        <taxon>CS clade</taxon>
        <taxon>Sphaeropleales</taxon>
        <taxon>Scenedesmaceae</taxon>
        <taxon>Tetradesmus</taxon>
    </lineage>
</organism>
<dbReference type="Pfam" id="PF00300">
    <property type="entry name" value="His_Phos_1"/>
    <property type="match status" value="1"/>
</dbReference>